<organism evidence="2">
    <name type="scientific">Guillardia theta (strain CCMP2712)</name>
    <name type="common">Cryptophyte</name>
    <dbReference type="NCBI Taxonomy" id="905079"/>
    <lineage>
        <taxon>Eukaryota</taxon>
        <taxon>Cryptophyceae</taxon>
        <taxon>Pyrenomonadales</taxon>
        <taxon>Geminigeraceae</taxon>
        <taxon>Guillardia</taxon>
    </lineage>
</organism>
<dbReference type="eggNOG" id="KOG1075">
    <property type="taxonomic scope" value="Eukaryota"/>
</dbReference>
<evidence type="ECO:0000313" key="2">
    <source>
        <dbReference type="EMBL" id="EKX46800.1"/>
    </source>
</evidence>
<accession>L1JFE5</accession>
<feature type="non-terminal residue" evidence="2">
    <location>
        <position position="1"/>
    </location>
</feature>
<proteinExistence type="predicted"/>
<dbReference type="GeneID" id="17303534"/>
<dbReference type="KEGG" id="gtt:GUITHDRAFT_152205"/>
<dbReference type="InterPro" id="IPR000477">
    <property type="entry name" value="RT_dom"/>
</dbReference>
<dbReference type="OrthoDB" id="10014409at2759"/>
<dbReference type="HOGENOM" id="CLU_1222442_0_0_1"/>
<sequence length="227" mass="25145">MSNKGKNDSAVRQTSGKQRTKDPLLLQKLSIIHFHQTTGPLEPGEIQVWIQRLSNRKAAGMDLISNEILKALPKNELCHVLENQRPICVLSSVTRIFQAVIAHRLAKAAEGGTIRQGHRLDFANFFNNVAVESIAKIMEVYGFHQRDVDVVISGSKGIALQIQTERFETAAIPLLRGLPQGSPASPPKTNLLLSILSRQLDQQQTQQPNNLSFADDLVLIANSVREM</sequence>
<evidence type="ECO:0000313" key="3">
    <source>
        <dbReference type="EnsemblProtists" id="EKX46800"/>
    </source>
</evidence>
<dbReference type="EnsemblProtists" id="EKX46800">
    <property type="protein sequence ID" value="EKX46800"/>
    <property type="gene ID" value="GUITHDRAFT_152205"/>
</dbReference>
<dbReference type="AlphaFoldDB" id="L1JFE5"/>
<protein>
    <recommendedName>
        <fullName evidence="1">Reverse transcriptase domain-containing protein</fullName>
    </recommendedName>
</protein>
<evidence type="ECO:0000259" key="1">
    <source>
        <dbReference type="PROSITE" id="PS50878"/>
    </source>
</evidence>
<evidence type="ECO:0000313" key="4">
    <source>
        <dbReference type="Proteomes" id="UP000011087"/>
    </source>
</evidence>
<dbReference type="PROSITE" id="PS50878">
    <property type="entry name" value="RT_POL"/>
    <property type="match status" value="1"/>
</dbReference>
<keyword evidence="4" id="KW-1185">Reference proteome</keyword>
<dbReference type="EMBL" id="JH992992">
    <property type="protein sequence ID" value="EKX46800.1"/>
    <property type="molecule type" value="Genomic_DNA"/>
</dbReference>
<dbReference type="PaxDb" id="55529-EKX46800"/>
<reference evidence="2 4" key="1">
    <citation type="journal article" date="2012" name="Nature">
        <title>Algal genomes reveal evolutionary mosaicism and the fate of nucleomorphs.</title>
        <authorList>
            <consortium name="DOE Joint Genome Institute"/>
            <person name="Curtis B.A."/>
            <person name="Tanifuji G."/>
            <person name="Burki F."/>
            <person name="Gruber A."/>
            <person name="Irimia M."/>
            <person name="Maruyama S."/>
            <person name="Arias M.C."/>
            <person name="Ball S.G."/>
            <person name="Gile G.H."/>
            <person name="Hirakawa Y."/>
            <person name="Hopkins J.F."/>
            <person name="Kuo A."/>
            <person name="Rensing S.A."/>
            <person name="Schmutz J."/>
            <person name="Symeonidi A."/>
            <person name="Elias M."/>
            <person name="Eveleigh R.J."/>
            <person name="Herman E.K."/>
            <person name="Klute M.J."/>
            <person name="Nakayama T."/>
            <person name="Obornik M."/>
            <person name="Reyes-Prieto A."/>
            <person name="Armbrust E.V."/>
            <person name="Aves S.J."/>
            <person name="Beiko R.G."/>
            <person name="Coutinho P."/>
            <person name="Dacks J.B."/>
            <person name="Durnford D.G."/>
            <person name="Fast N.M."/>
            <person name="Green B.R."/>
            <person name="Grisdale C.J."/>
            <person name="Hempel F."/>
            <person name="Henrissat B."/>
            <person name="Hoppner M.P."/>
            <person name="Ishida K."/>
            <person name="Kim E."/>
            <person name="Koreny L."/>
            <person name="Kroth P.G."/>
            <person name="Liu Y."/>
            <person name="Malik S.B."/>
            <person name="Maier U.G."/>
            <person name="McRose D."/>
            <person name="Mock T."/>
            <person name="Neilson J.A."/>
            <person name="Onodera N.T."/>
            <person name="Poole A.M."/>
            <person name="Pritham E.J."/>
            <person name="Richards T.A."/>
            <person name="Rocap G."/>
            <person name="Roy S.W."/>
            <person name="Sarai C."/>
            <person name="Schaack S."/>
            <person name="Shirato S."/>
            <person name="Slamovits C.H."/>
            <person name="Spencer D.F."/>
            <person name="Suzuki S."/>
            <person name="Worden A.Z."/>
            <person name="Zauner S."/>
            <person name="Barry K."/>
            <person name="Bell C."/>
            <person name="Bharti A.K."/>
            <person name="Crow J.A."/>
            <person name="Grimwood J."/>
            <person name="Kramer R."/>
            <person name="Lindquist E."/>
            <person name="Lucas S."/>
            <person name="Salamov A."/>
            <person name="McFadden G.I."/>
            <person name="Lane C.E."/>
            <person name="Keeling P.J."/>
            <person name="Gray M.W."/>
            <person name="Grigoriev I.V."/>
            <person name="Archibald J.M."/>
        </authorList>
    </citation>
    <scope>NUCLEOTIDE SEQUENCE</scope>
    <source>
        <strain evidence="2 4">CCMP2712</strain>
    </source>
</reference>
<feature type="domain" description="Reverse transcriptase" evidence="1">
    <location>
        <begin position="53"/>
        <end position="227"/>
    </location>
</feature>
<dbReference type="Proteomes" id="UP000011087">
    <property type="component" value="Unassembled WGS sequence"/>
</dbReference>
<gene>
    <name evidence="2" type="ORF">GUITHDRAFT_152205</name>
</gene>
<dbReference type="RefSeq" id="XP_005833780.1">
    <property type="nucleotide sequence ID" value="XM_005833723.1"/>
</dbReference>
<reference evidence="4" key="2">
    <citation type="submission" date="2012-11" db="EMBL/GenBank/DDBJ databases">
        <authorList>
            <person name="Kuo A."/>
            <person name="Curtis B.A."/>
            <person name="Tanifuji G."/>
            <person name="Burki F."/>
            <person name="Gruber A."/>
            <person name="Irimia M."/>
            <person name="Maruyama S."/>
            <person name="Arias M.C."/>
            <person name="Ball S.G."/>
            <person name="Gile G.H."/>
            <person name="Hirakawa Y."/>
            <person name="Hopkins J.F."/>
            <person name="Rensing S.A."/>
            <person name="Schmutz J."/>
            <person name="Symeonidi A."/>
            <person name="Elias M."/>
            <person name="Eveleigh R.J."/>
            <person name="Herman E.K."/>
            <person name="Klute M.J."/>
            <person name="Nakayama T."/>
            <person name="Obornik M."/>
            <person name="Reyes-Prieto A."/>
            <person name="Armbrust E.V."/>
            <person name="Aves S.J."/>
            <person name="Beiko R.G."/>
            <person name="Coutinho P."/>
            <person name="Dacks J.B."/>
            <person name="Durnford D.G."/>
            <person name="Fast N.M."/>
            <person name="Green B.R."/>
            <person name="Grisdale C."/>
            <person name="Hempe F."/>
            <person name="Henrissat B."/>
            <person name="Hoppner M.P."/>
            <person name="Ishida K.-I."/>
            <person name="Kim E."/>
            <person name="Koreny L."/>
            <person name="Kroth P.G."/>
            <person name="Liu Y."/>
            <person name="Malik S.-B."/>
            <person name="Maier U.G."/>
            <person name="McRose D."/>
            <person name="Mock T."/>
            <person name="Neilson J.A."/>
            <person name="Onodera N.T."/>
            <person name="Poole A.M."/>
            <person name="Pritham E.J."/>
            <person name="Richards T.A."/>
            <person name="Rocap G."/>
            <person name="Roy S.W."/>
            <person name="Sarai C."/>
            <person name="Schaack S."/>
            <person name="Shirato S."/>
            <person name="Slamovits C.H."/>
            <person name="Spencer D.F."/>
            <person name="Suzuki S."/>
            <person name="Worden A.Z."/>
            <person name="Zauner S."/>
            <person name="Barry K."/>
            <person name="Bell C."/>
            <person name="Bharti A.K."/>
            <person name="Crow J.A."/>
            <person name="Grimwood J."/>
            <person name="Kramer R."/>
            <person name="Lindquist E."/>
            <person name="Lucas S."/>
            <person name="Salamov A."/>
            <person name="McFadden G.I."/>
            <person name="Lane C.E."/>
            <person name="Keeling P.J."/>
            <person name="Gray M.W."/>
            <person name="Grigoriev I.V."/>
            <person name="Archibald J.M."/>
        </authorList>
    </citation>
    <scope>NUCLEOTIDE SEQUENCE</scope>
    <source>
        <strain evidence="4">CCMP2712</strain>
    </source>
</reference>
<dbReference type="Pfam" id="PF00078">
    <property type="entry name" value="RVT_1"/>
    <property type="match status" value="1"/>
</dbReference>
<name>L1JFE5_GUITC</name>
<reference evidence="3" key="3">
    <citation type="submission" date="2016-03" db="UniProtKB">
        <authorList>
            <consortium name="EnsemblProtists"/>
        </authorList>
    </citation>
    <scope>IDENTIFICATION</scope>
</reference>